<dbReference type="PANTHER" id="PTHR39344">
    <property type="entry name" value="UPF0182 PROTEIN SLL1060"/>
    <property type="match status" value="1"/>
</dbReference>
<proteinExistence type="inferred from homology"/>
<organism evidence="7 8">
    <name type="scientific">Aeromicrobium halocynthiae</name>
    <dbReference type="NCBI Taxonomy" id="560557"/>
    <lineage>
        <taxon>Bacteria</taxon>
        <taxon>Bacillati</taxon>
        <taxon>Actinomycetota</taxon>
        <taxon>Actinomycetes</taxon>
        <taxon>Propionibacteriales</taxon>
        <taxon>Nocardioidaceae</taxon>
        <taxon>Aeromicrobium</taxon>
    </lineage>
</organism>
<feature type="region of interest" description="Disordered" evidence="6">
    <location>
        <begin position="900"/>
        <end position="930"/>
    </location>
</feature>
<comment type="caution">
    <text evidence="7">The sequence shown here is derived from an EMBL/GenBank/DDBJ whole genome shotgun (WGS) entry which is preliminary data.</text>
</comment>
<feature type="transmembrane region" description="Helical" evidence="5">
    <location>
        <begin position="295"/>
        <end position="315"/>
    </location>
</feature>
<feature type="transmembrane region" description="Helical" evidence="5">
    <location>
        <begin position="223"/>
        <end position="240"/>
    </location>
</feature>
<name>A0ABN2VYA4_9ACTN</name>
<evidence type="ECO:0000313" key="8">
    <source>
        <dbReference type="Proteomes" id="UP001501480"/>
    </source>
</evidence>
<feature type="transmembrane region" description="Helical" evidence="5">
    <location>
        <begin position="267"/>
        <end position="288"/>
    </location>
</feature>
<keyword evidence="3 5" id="KW-1133">Transmembrane helix</keyword>
<dbReference type="RefSeq" id="WP_344326801.1">
    <property type="nucleotide sequence ID" value="NZ_BAAAPY010000004.1"/>
</dbReference>
<feature type="transmembrane region" description="Helical" evidence="5">
    <location>
        <begin position="125"/>
        <end position="145"/>
    </location>
</feature>
<keyword evidence="8" id="KW-1185">Reference proteome</keyword>
<evidence type="ECO:0000256" key="3">
    <source>
        <dbReference type="ARBA" id="ARBA00022989"/>
    </source>
</evidence>
<evidence type="ECO:0000313" key="7">
    <source>
        <dbReference type="EMBL" id="GAA2077396.1"/>
    </source>
</evidence>
<evidence type="ECO:0000256" key="1">
    <source>
        <dbReference type="ARBA" id="ARBA00022475"/>
    </source>
</evidence>
<dbReference type="HAMAP" id="MF_01600">
    <property type="entry name" value="UPF0182"/>
    <property type="match status" value="1"/>
</dbReference>
<evidence type="ECO:0000256" key="4">
    <source>
        <dbReference type="ARBA" id="ARBA00023136"/>
    </source>
</evidence>
<keyword evidence="2 5" id="KW-0812">Transmembrane</keyword>
<dbReference type="InterPro" id="IPR005372">
    <property type="entry name" value="UPF0182"/>
</dbReference>
<keyword evidence="4 5" id="KW-0472">Membrane</keyword>
<feature type="region of interest" description="Disordered" evidence="6">
    <location>
        <begin position="1"/>
        <end position="21"/>
    </location>
</feature>
<feature type="transmembrane region" description="Helical" evidence="5">
    <location>
        <begin position="28"/>
        <end position="49"/>
    </location>
</feature>
<feature type="compositionally biased region" description="Acidic residues" evidence="6">
    <location>
        <begin position="902"/>
        <end position="924"/>
    </location>
</feature>
<dbReference type="Pfam" id="PF03699">
    <property type="entry name" value="UPF0182"/>
    <property type="match status" value="1"/>
</dbReference>
<accession>A0ABN2VYA4</accession>
<feature type="transmembrane region" description="Helical" evidence="5">
    <location>
        <begin position="69"/>
        <end position="93"/>
    </location>
</feature>
<evidence type="ECO:0000256" key="6">
    <source>
        <dbReference type="SAM" id="MobiDB-lite"/>
    </source>
</evidence>
<protein>
    <recommendedName>
        <fullName evidence="5">UPF0182 protein GCM10009821_16270</fullName>
    </recommendedName>
</protein>
<dbReference type="Proteomes" id="UP001501480">
    <property type="component" value="Unassembled WGS sequence"/>
</dbReference>
<dbReference type="EMBL" id="BAAAPY010000004">
    <property type="protein sequence ID" value="GAA2077396.1"/>
    <property type="molecule type" value="Genomic_DNA"/>
</dbReference>
<reference evidence="7 8" key="1">
    <citation type="journal article" date="2019" name="Int. J. Syst. Evol. Microbiol.">
        <title>The Global Catalogue of Microorganisms (GCM) 10K type strain sequencing project: providing services to taxonomists for standard genome sequencing and annotation.</title>
        <authorList>
            <consortium name="The Broad Institute Genomics Platform"/>
            <consortium name="The Broad Institute Genome Sequencing Center for Infectious Disease"/>
            <person name="Wu L."/>
            <person name="Ma J."/>
        </authorList>
    </citation>
    <scope>NUCLEOTIDE SEQUENCE [LARGE SCALE GENOMIC DNA]</scope>
    <source>
        <strain evidence="7 8">JCM 15749</strain>
    </source>
</reference>
<keyword evidence="1 5" id="KW-1003">Cell membrane</keyword>
<evidence type="ECO:0000256" key="2">
    <source>
        <dbReference type="ARBA" id="ARBA00022692"/>
    </source>
</evidence>
<evidence type="ECO:0000256" key="5">
    <source>
        <dbReference type="HAMAP-Rule" id="MF_01600"/>
    </source>
</evidence>
<sequence length="979" mass="107932">MSDIFGTPPQRPERPSGGAGTVDRRRRVLVPTLVTLAVLLFLGSIFMNVYTERLWFGSVDYTQVWNTVLLTRVGLFVGFGLVFALVVGLNLFLAYRFRPDQVPTPTRADPAYRYRQTLTPVIKPAFLGAMALLTIFAGSVAAARWETFQLWLNGTAFGTTDAHFGRDISFFVFDYPWFRFVASFAFAAIVLSVIGAAFVMYVYGGFRVQGRGAKFTRAAQVHLAVLVGFGVLLRAFTYWLDRYGLAVADGSLFDGIGFTDANARIPAYNILIGVAVVCALLFFATVFIRSWVVPGIGLGLLLLTSVLLAGIWPYLMQSFQVRPSEPDREGPFIARNIEATREAYGVSGVEMEDYSAATTLSAEEVRESAESRVSTRLLDPTLISPAFQQLQQVRGYYTVPQTLDVGRYRLDGEDLPQDVIIAAREVNLDGLQPNQRNWANDHTVYTHGYGIIAARGNQRGPQGEPVWVQRDIPPVGEIDTEIPPRIYFGENSPVYSIVGRPDGADPIEVDIPRGGSGGGDGEGNVTQNVYDGEGGVEVDNIFRKVLYAFRFAEPNIVLSERVGENSKILYDRHPRDRVEKVAPWLTVDGDVFPAVVDGRVVWIVDGYTTSNHYPYSEKRSLREATADTLTTGPAQAALPSDQVNYMRNSVKAVVDAYDGTVDLYAWEKDDPILQTWMKVFPDTVQPRDAISDGLMEHLRYPVDLFKVQRDVLTRYHVTDAATFYEDGERWRVPEDPANSNDTFQPPYYLTVARPGQEDPMFSLTSVYTPQSRQNLASFMSVNSESTDDEYGTIQILQLPSDTQVPGPSQIANTFSADRGVTQALLQFRQSDATVLNGNLLTLPVGDALLYVQPVYIRRSAEDGSYPLLQFVAASFGDEVGFGQTLEEALDVALGLEEGSVPDIDEEAPPEDPDGAAVPDDDAGDDAGTPRTVAEYLEDASRFYSQAQAALADGDLATYQQRINQMNAAVEDAQDALGDQ</sequence>
<gene>
    <name evidence="7" type="ORF">GCM10009821_16270</name>
</gene>
<comment type="similarity">
    <text evidence="5">Belongs to the UPF0182 family.</text>
</comment>
<dbReference type="PANTHER" id="PTHR39344:SF1">
    <property type="entry name" value="UPF0182 PROTEIN SLL1060"/>
    <property type="match status" value="1"/>
</dbReference>
<feature type="transmembrane region" description="Helical" evidence="5">
    <location>
        <begin position="177"/>
        <end position="203"/>
    </location>
</feature>
<comment type="subcellular location">
    <subcellularLocation>
        <location evidence="5">Cell membrane</location>
        <topology evidence="5">Multi-pass membrane protein</topology>
    </subcellularLocation>
</comment>